<evidence type="ECO:0000313" key="2">
    <source>
        <dbReference type="Proteomes" id="UP000805193"/>
    </source>
</evidence>
<name>A0AC60QEP1_IXOPE</name>
<reference evidence="1 2" key="1">
    <citation type="journal article" date="2020" name="Cell">
        <title>Large-Scale Comparative Analyses of Tick Genomes Elucidate Their Genetic Diversity and Vector Capacities.</title>
        <authorList>
            <consortium name="Tick Genome and Microbiome Consortium (TIGMIC)"/>
            <person name="Jia N."/>
            <person name="Wang J."/>
            <person name="Shi W."/>
            <person name="Du L."/>
            <person name="Sun Y."/>
            <person name="Zhan W."/>
            <person name="Jiang J.F."/>
            <person name="Wang Q."/>
            <person name="Zhang B."/>
            <person name="Ji P."/>
            <person name="Bell-Sakyi L."/>
            <person name="Cui X.M."/>
            <person name="Yuan T.T."/>
            <person name="Jiang B.G."/>
            <person name="Yang W.F."/>
            <person name="Lam T.T."/>
            <person name="Chang Q.C."/>
            <person name="Ding S.J."/>
            <person name="Wang X.J."/>
            <person name="Zhu J.G."/>
            <person name="Ruan X.D."/>
            <person name="Zhao L."/>
            <person name="Wei J.T."/>
            <person name="Ye R.Z."/>
            <person name="Que T.C."/>
            <person name="Du C.H."/>
            <person name="Zhou Y.H."/>
            <person name="Cheng J.X."/>
            <person name="Dai P.F."/>
            <person name="Guo W.B."/>
            <person name="Han X.H."/>
            <person name="Huang E.J."/>
            <person name="Li L.F."/>
            <person name="Wei W."/>
            <person name="Gao Y.C."/>
            <person name="Liu J.Z."/>
            <person name="Shao H.Z."/>
            <person name="Wang X."/>
            <person name="Wang C.C."/>
            <person name="Yang T.C."/>
            <person name="Huo Q.B."/>
            <person name="Li W."/>
            <person name="Chen H.Y."/>
            <person name="Chen S.E."/>
            <person name="Zhou L.G."/>
            <person name="Ni X.B."/>
            <person name="Tian J.H."/>
            <person name="Sheng Y."/>
            <person name="Liu T."/>
            <person name="Pan Y.S."/>
            <person name="Xia L.Y."/>
            <person name="Li J."/>
            <person name="Zhao F."/>
            <person name="Cao W.C."/>
        </authorList>
    </citation>
    <scope>NUCLEOTIDE SEQUENCE [LARGE SCALE GENOMIC DNA]</scope>
    <source>
        <strain evidence="1">Iper-2018</strain>
    </source>
</reference>
<evidence type="ECO:0000313" key="1">
    <source>
        <dbReference type="EMBL" id="KAG0431729.1"/>
    </source>
</evidence>
<feature type="non-terminal residue" evidence="1">
    <location>
        <position position="1"/>
    </location>
</feature>
<organism evidence="1 2">
    <name type="scientific">Ixodes persulcatus</name>
    <name type="common">Taiga tick</name>
    <dbReference type="NCBI Taxonomy" id="34615"/>
    <lineage>
        <taxon>Eukaryota</taxon>
        <taxon>Metazoa</taxon>
        <taxon>Ecdysozoa</taxon>
        <taxon>Arthropoda</taxon>
        <taxon>Chelicerata</taxon>
        <taxon>Arachnida</taxon>
        <taxon>Acari</taxon>
        <taxon>Parasitiformes</taxon>
        <taxon>Ixodida</taxon>
        <taxon>Ixodoidea</taxon>
        <taxon>Ixodidae</taxon>
        <taxon>Ixodinae</taxon>
        <taxon>Ixodes</taxon>
    </lineage>
</organism>
<dbReference type="EMBL" id="JABSTQ010009200">
    <property type="protein sequence ID" value="KAG0431729.1"/>
    <property type="molecule type" value="Genomic_DNA"/>
</dbReference>
<sequence length="232" mass="25845">GGIVGSEDSNPTMQLEFMDLQYPPALKTMHRESELLEFYQDLDKKKYGNLLDHALRLSSLFGSTYACVDGRPAALAERKQLFVDSVRSFVRCKLSSGLASRRTAEKHYEPPKPILVPSRPRDGKGAVLAPPFRAYPNGPGWLVASQAVHRKVERRIDELSPRLSAQVSTVAAALKRNRCTEEDSIDTEQPEPPCSTALQASLRPDCPSTTCHPSSFHRTWSTAPTTKFRYTD</sequence>
<dbReference type="Proteomes" id="UP000805193">
    <property type="component" value="Unassembled WGS sequence"/>
</dbReference>
<protein>
    <submittedName>
        <fullName evidence="1">Uncharacterized protein</fullName>
    </submittedName>
</protein>
<comment type="caution">
    <text evidence="1">The sequence shown here is derived from an EMBL/GenBank/DDBJ whole genome shotgun (WGS) entry which is preliminary data.</text>
</comment>
<accession>A0AC60QEP1</accession>
<gene>
    <name evidence="1" type="ORF">HPB47_021504</name>
</gene>
<proteinExistence type="predicted"/>
<keyword evidence="2" id="KW-1185">Reference proteome</keyword>